<dbReference type="InterPro" id="IPR023318">
    <property type="entry name" value="Ub_act_enz_dom_a_sf"/>
</dbReference>
<evidence type="ECO:0000313" key="17">
    <source>
        <dbReference type="Proteomes" id="UP001160148"/>
    </source>
</evidence>
<dbReference type="GO" id="GO:0016925">
    <property type="term" value="P:protein sumoylation"/>
    <property type="evidence" value="ECO:0007669"/>
    <property type="project" value="UniProtKB-UniRule"/>
</dbReference>
<name>A0AAV0W5H0_9HEMI</name>
<dbReference type="Gene3D" id="1.10.10.520">
    <property type="entry name" value="Ubiquitin activating enzymes (Uba3). Chain: B, domain 2"/>
    <property type="match status" value="1"/>
</dbReference>
<feature type="binding site" evidence="11">
    <location>
        <position position="160"/>
    </location>
    <ligand>
        <name>Zn(2+)</name>
        <dbReference type="ChEBI" id="CHEBI:29105"/>
    </ligand>
</feature>
<feature type="compositionally biased region" description="Basic and acidic residues" evidence="13">
    <location>
        <begin position="520"/>
        <end position="534"/>
    </location>
</feature>
<feature type="binding site" evidence="10">
    <location>
        <position position="74"/>
    </location>
    <ligand>
        <name>ATP</name>
        <dbReference type="ChEBI" id="CHEBI:30616"/>
    </ligand>
</feature>
<evidence type="ECO:0000256" key="2">
    <source>
        <dbReference type="ARBA" id="ARBA00005673"/>
    </source>
</evidence>
<dbReference type="GO" id="GO:0005737">
    <property type="term" value="C:cytoplasm"/>
    <property type="evidence" value="ECO:0007669"/>
    <property type="project" value="TreeGrafter"/>
</dbReference>
<sequence>MAATIAGVFNPELQNLIKESKILLVGAGGIGCEVLKNLVLTGFSELEVIDLDTIEVSNLNRQFLFSKESVGKAKSHVAKTSVLKFNPNVNIMSHFGDIMDTKYGVAFFNKFKLVINALDNKKARSHVNRMCLSCQIPLIESGTMGYNGQVEFIKKGVTICYECNTRAEPRTYPMCTIRNTPKEPIHCIIWAKFLFNQLFGEIDEIVSFDEENIESEKLSARNWAIQNDYNPKKLFKKVFFDDIKALMNMKDLYADKKIKPVLLDESLLDQEHVKYSDVLDSEMLTLEQNISMFLDCVTPIKEQWEISTNKCLVWDKDDDMMMNFVVSCSNLRSALFNIPFKTHFDIKSMAGNIIPAIATANAMIAGQIVIHALRILRGKFEKCQNVFLRSMPNHKGGVLVKDRCLQPPNPKCNVCSSKGEIIFTTDMNNFTVRQLEELVLKKKLNMVAPDVTMLDRVIISSDETDGVDMYDMTLSEAGMTSGCSFDAEDDHQNFRVKIIAFDKEKSRDEDPDFEIFNNKNDLHTANEQNNKTKPDEDDEDDCFIDQAESTVCDNNGDTREAVNHLMVDKEEIGYEEVTEGGAEEIGNEEEEITEKISNEEIDAEEISNEEKLAIKRKADEAIEDINDAKKSRVD</sequence>
<dbReference type="InterPro" id="IPR030661">
    <property type="entry name" value="Uba2"/>
</dbReference>
<keyword evidence="6 8" id="KW-0862">Zinc</keyword>
<dbReference type="Pfam" id="PF00899">
    <property type="entry name" value="ThiF"/>
    <property type="match status" value="1"/>
</dbReference>
<feature type="binding site" evidence="11">
    <location>
        <position position="163"/>
    </location>
    <ligand>
        <name>Zn(2+)</name>
        <dbReference type="ChEBI" id="CHEBI:29105"/>
    </ligand>
</feature>
<protein>
    <recommendedName>
        <fullName evidence="8">SUMO-activating enzyme subunit</fullName>
    </recommendedName>
</protein>
<dbReference type="GO" id="GO:0005524">
    <property type="term" value="F:ATP binding"/>
    <property type="evidence" value="ECO:0007669"/>
    <property type="project" value="UniProtKB-UniRule"/>
</dbReference>
<comment type="subunit">
    <text evidence="8">Heterodimer.</text>
</comment>
<dbReference type="PANTHER" id="PTHR10953:SF5">
    <property type="entry name" value="SUMO-ACTIVATING ENZYME SUBUNIT 2"/>
    <property type="match status" value="1"/>
</dbReference>
<dbReference type="EMBL" id="CARXXK010000001">
    <property type="protein sequence ID" value="CAI6351098.1"/>
    <property type="molecule type" value="Genomic_DNA"/>
</dbReference>
<evidence type="ECO:0000256" key="5">
    <source>
        <dbReference type="ARBA" id="ARBA00022786"/>
    </source>
</evidence>
<dbReference type="PROSITE" id="PS00865">
    <property type="entry name" value="UBIQUITIN_ACTIVAT_2"/>
    <property type="match status" value="1"/>
</dbReference>
<feature type="region of interest" description="Disordered" evidence="13">
    <location>
        <begin position="509"/>
        <end position="540"/>
    </location>
</feature>
<dbReference type="GO" id="GO:0019948">
    <property type="term" value="F:SUMO activating enzyme activity"/>
    <property type="evidence" value="ECO:0007669"/>
    <property type="project" value="UniProtKB-UniRule"/>
</dbReference>
<evidence type="ECO:0000256" key="3">
    <source>
        <dbReference type="ARBA" id="ARBA00022723"/>
    </source>
</evidence>
<dbReference type="InterPro" id="IPR028077">
    <property type="entry name" value="UAE_UbL_dom"/>
</dbReference>
<dbReference type="InterPro" id="IPR042449">
    <property type="entry name" value="Ub-E1_IAD_1"/>
</dbReference>
<evidence type="ECO:0000256" key="1">
    <source>
        <dbReference type="ARBA" id="ARBA00004718"/>
    </source>
</evidence>
<feature type="binding site" evidence="11">
    <location>
        <position position="412"/>
    </location>
    <ligand>
        <name>Zn(2+)</name>
        <dbReference type="ChEBI" id="CHEBI:29105"/>
    </ligand>
</feature>
<dbReference type="Gene3D" id="3.50.50.80">
    <property type="entry name" value="Ubiquitin-activating enzyme E1, inactive adenylation domain, subdomain 1"/>
    <property type="match status" value="1"/>
</dbReference>
<evidence type="ECO:0000256" key="12">
    <source>
        <dbReference type="PROSITE-ProRule" id="PRU10132"/>
    </source>
</evidence>
<dbReference type="Pfam" id="PF14732">
    <property type="entry name" value="UAE_UbL"/>
    <property type="match status" value="1"/>
</dbReference>
<dbReference type="InterPro" id="IPR045886">
    <property type="entry name" value="ThiF/MoeB/HesA"/>
</dbReference>
<dbReference type="PIRSF" id="PIRSF039133">
    <property type="entry name" value="SUMO_E1B"/>
    <property type="match status" value="1"/>
</dbReference>
<gene>
    <name evidence="16" type="ORF">MEUPH1_LOCUS7480</name>
</gene>
<evidence type="ECO:0000256" key="7">
    <source>
        <dbReference type="ARBA" id="ARBA00022840"/>
    </source>
</evidence>
<dbReference type="GO" id="GO:0031510">
    <property type="term" value="C:SUMO activating enzyme complex"/>
    <property type="evidence" value="ECO:0007669"/>
    <property type="project" value="UniProtKB-UniRule"/>
</dbReference>
<keyword evidence="7 8" id="KW-0067">ATP-binding</keyword>
<evidence type="ECO:0000256" key="11">
    <source>
        <dbReference type="PIRSR" id="PIRSR039133-3"/>
    </source>
</evidence>
<feature type="active site" description="Glycyl thioester intermediate" evidence="9 12">
    <location>
        <position position="175"/>
    </location>
</feature>
<dbReference type="Proteomes" id="UP001160148">
    <property type="component" value="Unassembled WGS sequence"/>
</dbReference>
<proteinExistence type="inferred from homology"/>
<evidence type="ECO:0000259" key="15">
    <source>
        <dbReference type="Pfam" id="PF14732"/>
    </source>
</evidence>
<feature type="binding site" evidence="10">
    <location>
        <begin position="58"/>
        <end position="61"/>
    </location>
    <ligand>
        <name>ATP</name>
        <dbReference type="ChEBI" id="CHEBI:30616"/>
    </ligand>
</feature>
<evidence type="ECO:0000256" key="4">
    <source>
        <dbReference type="ARBA" id="ARBA00022741"/>
    </source>
</evidence>
<comment type="pathway">
    <text evidence="1 8">Protein modification; protein sumoylation.</text>
</comment>
<keyword evidence="17" id="KW-1185">Reference proteome</keyword>
<evidence type="ECO:0000256" key="9">
    <source>
        <dbReference type="PIRSR" id="PIRSR039133-1"/>
    </source>
</evidence>
<comment type="similarity">
    <text evidence="2 8">Belongs to the ubiquitin-activating E1 family.</text>
</comment>
<dbReference type="GO" id="GO:0046872">
    <property type="term" value="F:metal ion binding"/>
    <property type="evidence" value="ECO:0007669"/>
    <property type="project" value="UniProtKB-KW"/>
</dbReference>
<evidence type="ECO:0000259" key="14">
    <source>
        <dbReference type="Pfam" id="PF00899"/>
    </source>
</evidence>
<feature type="binding site" evidence="10">
    <location>
        <begin position="26"/>
        <end position="31"/>
    </location>
    <ligand>
        <name>ATP</name>
        <dbReference type="ChEBI" id="CHEBI:30616"/>
    </ligand>
</feature>
<dbReference type="Gene3D" id="3.10.290.20">
    <property type="entry name" value="Ubiquitin-like 2 activating enzyme e1b. Chain: B, domain 3"/>
    <property type="match status" value="1"/>
</dbReference>
<dbReference type="AlphaFoldDB" id="A0AAV0W5H0"/>
<reference evidence="16 17" key="1">
    <citation type="submission" date="2023-01" db="EMBL/GenBank/DDBJ databases">
        <authorList>
            <person name="Whitehead M."/>
        </authorList>
    </citation>
    <scope>NUCLEOTIDE SEQUENCE [LARGE SCALE GENOMIC DNA]</scope>
</reference>
<keyword evidence="5 8" id="KW-0833">Ubl conjugation pathway</keyword>
<evidence type="ECO:0000256" key="10">
    <source>
        <dbReference type="PIRSR" id="PIRSR039133-2"/>
    </source>
</evidence>
<feature type="domain" description="THIF-type NAD/FAD binding fold" evidence="14">
    <location>
        <begin position="8"/>
        <end position="414"/>
    </location>
</feature>
<dbReference type="InterPro" id="IPR035985">
    <property type="entry name" value="Ubiquitin-activating_enz"/>
</dbReference>
<feature type="domain" description="Ubiquitin/SUMO-activating enzyme ubiquitin-like" evidence="15">
    <location>
        <begin position="424"/>
        <end position="505"/>
    </location>
</feature>
<dbReference type="InterPro" id="IPR000594">
    <property type="entry name" value="ThiF_NAD_FAD-bd"/>
</dbReference>
<evidence type="ECO:0000256" key="6">
    <source>
        <dbReference type="ARBA" id="ARBA00022833"/>
    </source>
</evidence>
<dbReference type="FunFam" id="3.50.50.80:FF:000002">
    <property type="entry name" value="SUMO-activating enzyme subunit 2"/>
    <property type="match status" value="1"/>
</dbReference>
<keyword evidence="3 8" id="KW-0479">Metal-binding</keyword>
<organism evidence="16 17">
    <name type="scientific">Macrosiphum euphorbiae</name>
    <name type="common">potato aphid</name>
    <dbReference type="NCBI Taxonomy" id="13131"/>
    <lineage>
        <taxon>Eukaryota</taxon>
        <taxon>Metazoa</taxon>
        <taxon>Ecdysozoa</taxon>
        <taxon>Arthropoda</taxon>
        <taxon>Hexapoda</taxon>
        <taxon>Insecta</taxon>
        <taxon>Pterygota</taxon>
        <taxon>Neoptera</taxon>
        <taxon>Paraneoptera</taxon>
        <taxon>Hemiptera</taxon>
        <taxon>Sternorrhyncha</taxon>
        <taxon>Aphidomorpha</taxon>
        <taxon>Aphidoidea</taxon>
        <taxon>Aphididae</taxon>
        <taxon>Macrosiphini</taxon>
        <taxon>Macrosiphum</taxon>
    </lineage>
</organism>
<keyword evidence="4 8" id="KW-0547">Nucleotide-binding</keyword>
<feature type="binding site" evidence="10">
    <location>
        <position position="50"/>
    </location>
    <ligand>
        <name>ATP</name>
        <dbReference type="ChEBI" id="CHEBI:30616"/>
    </ligand>
</feature>
<dbReference type="SUPFAM" id="SSF69572">
    <property type="entry name" value="Activating enzymes of the ubiquitin-like proteins"/>
    <property type="match status" value="1"/>
</dbReference>
<evidence type="ECO:0000256" key="8">
    <source>
        <dbReference type="PIRNR" id="PIRNR039133"/>
    </source>
</evidence>
<evidence type="ECO:0000313" key="16">
    <source>
        <dbReference type="EMBL" id="CAI6351098.1"/>
    </source>
</evidence>
<dbReference type="PANTHER" id="PTHR10953">
    <property type="entry name" value="UBIQUITIN-ACTIVATING ENZYME E1"/>
    <property type="match status" value="1"/>
</dbReference>
<dbReference type="InterPro" id="IPR033127">
    <property type="entry name" value="UBQ-activ_enz_E1_Cys_AS"/>
</dbReference>
<feature type="binding site" evidence="11">
    <location>
        <position position="415"/>
    </location>
    <ligand>
        <name>Zn(2+)</name>
        <dbReference type="ChEBI" id="CHEBI:29105"/>
    </ligand>
</feature>
<evidence type="ECO:0000256" key="13">
    <source>
        <dbReference type="SAM" id="MobiDB-lite"/>
    </source>
</evidence>
<accession>A0AAV0W5H0</accession>
<feature type="binding site" evidence="10">
    <location>
        <begin position="119"/>
        <end position="124"/>
    </location>
    <ligand>
        <name>ATP</name>
        <dbReference type="ChEBI" id="CHEBI:30616"/>
    </ligand>
</feature>
<comment type="caution">
    <text evidence="16">The sequence shown here is derived from an EMBL/GenBank/DDBJ whole genome shotgun (WGS) entry which is preliminary data.</text>
</comment>